<keyword evidence="2" id="KW-0009">Actin-binding</keyword>
<dbReference type="Proteomes" id="UP001432322">
    <property type="component" value="Unassembled WGS sequence"/>
</dbReference>
<proteinExistence type="inferred from homology"/>
<evidence type="ECO:0000256" key="1">
    <source>
        <dbReference type="ARBA" id="ARBA00010058"/>
    </source>
</evidence>
<protein>
    <recommendedName>
        <fullName evidence="2">Profilin</fullName>
    </recommendedName>
</protein>
<dbReference type="Pfam" id="PF00235">
    <property type="entry name" value="Profilin"/>
    <property type="match status" value="1"/>
</dbReference>
<dbReference type="PANTHER" id="PTHR11604:SF6">
    <property type="entry name" value="PROFILIN-1"/>
    <property type="match status" value="1"/>
</dbReference>
<dbReference type="InterPro" id="IPR005455">
    <property type="entry name" value="PFN_euk"/>
</dbReference>
<name>A0AAV5WGV1_9BILA</name>
<dbReference type="GO" id="GO:0003785">
    <property type="term" value="F:actin monomer binding"/>
    <property type="evidence" value="ECO:0007669"/>
    <property type="project" value="TreeGrafter"/>
</dbReference>
<gene>
    <name evidence="3" type="ORF">PFISCL1PPCAC_22783</name>
</gene>
<dbReference type="InterPro" id="IPR048278">
    <property type="entry name" value="PFN"/>
</dbReference>
<feature type="non-terminal residue" evidence="3">
    <location>
        <position position="130"/>
    </location>
</feature>
<evidence type="ECO:0000256" key="2">
    <source>
        <dbReference type="RuleBase" id="RU003909"/>
    </source>
</evidence>
<evidence type="ECO:0000313" key="4">
    <source>
        <dbReference type="Proteomes" id="UP001432322"/>
    </source>
</evidence>
<sequence>MSAWDTYLSSLHLECATIARSAIIAYPSGEVWARSKGANACPCTDTELAAFVKCFDDLGKVLETGVDLGGSHYIVPRAEKNFICGKTDEKGFFAFKIKTAVILVGYNGATDVTSDVRDAVEKLADDLTSI</sequence>
<accession>A0AAV5WGV1</accession>
<dbReference type="SUPFAM" id="SSF55770">
    <property type="entry name" value="Profilin (actin-binding protein)"/>
    <property type="match status" value="1"/>
</dbReference>
<dbReference type="EMBL" id="BTSY01000006">
    <property type="protein sequence ID" value="GMT31486.1"/>
    <property type="molecule type" value="Genomic_DNA"/>
</dbReference>
<comment type="similarity">
    <text evidence="1 2">Belongs to the profilin family.</text>
</comment>
<dbReference type="AlphaFoldDB" id="A0AAV5WGV1"/>
<dbReference type="PANTHER" id="PTHR11604">
    <property type="entry name" value="PROFILIN"/>
    <property type="match status" value="1"/>
</dbReference>
<reference evidence="3" key="1">
    <citation type="submission" date="2023-10" db="EMBL/GenBank/DDBJ databases">
        <title>Genome assembly of Pristionchus species.</title>
        <authorList>
            <person name="Yoshida K."/>
            <person name="Sommer R.J."/>
        </authorList>
    </citation>
    <scope>NUCLEOTIDE SEQUENCE</scope>
    <source>
        <strain evidence="3">RS5133</strain>
    </source>
</reference>
<comment type="caution">
    <text evidence="3">The sequence shown here is derived from an EMBL/GenBank/DDBJ whole genome shotgun (WGS) entry which is preliminary data.</text>
</comment>
<organism evidence="3 4">
    <name type="scientific">Pristionchus fissidentatus</name>
    <dbReference type="NCBI Taxonomy" id="1538716"/>
    <lineage>
        <taxon>Eukaryota</taxon>
        <taxon>Metazoa</taxon>
        <taxon>Ecdysozoa</taxon>
        <taxon>Nematoda</taxon>
        <taxon>Chromadorea</taxon>
        <taxon>Rhabditida</taxon>
        <taxon>Rhabditina</taxon>
        <taxon>Diplogasteromorpha</taxon>
        <taxon>Diplogasteroidea</taxon>
        <taxon>Neodiplogasteridae</taxon>
        <taxon>Pristionchus</taxon>
    </lineage>
</organism>
<keyword evidence="4" id="KW-1185">Reference proteome</keyword>
<dbReference type="SMART" id="SM00392">
    <property type="entry name" value="PROF"/>
    <property type="match status" value="1"/>
</dbReference>
<dbReference type="Gene3D" id="3.30.450.30">
    <property type="entry name" value="Dynein light chain 2a, cytoplasmic"/>
    <property type="match status" value="1"/>
</dbReference>
<dbReference type="GO" id="GO:0005938">
    <property type="term" value="C:cell cortex"/>
    <property type="evidence" value="ECO:0007669"/>
    <property type="project" value="TreeGrafter"/>
</dbReference>
<evidence type="ECO:0000313" key="3">
    <source>
        <dbReference type="EMBL" id="GMT31486.1"/>
    </source>
</evidence>
<dbReference type="InterPro" id="IPR036140">
    <property type="entry name" value="PFN_sf"/>
</dbReference>